<feature type="chain" id="PRO_5013048795" evidence="2">
    <location>
        <begin position="19"/>
        <end position="332"/>
    </location>
</feature>
<dbReference type="EMBL" id="FWXT01000001">
    <property type="protein sequence ID" value="SMC75309.1"/>
    <property type="molecule type" value="Genomic_DNA"/>
</dbReference>
<name>A0A1W2BQV4_9SPHI</name>
<dbReference type="Proteomes" id="UP000192756">
    <property type="component" value="Unassembled WGS sequence"/>
</dbReference>
<organism evidence="3 4">
    <name type="scientific">Pedobacter africanus</name>
    <dbReference type="NCBI Taxonomy" id="151894"/>
    <lineage>
        <taxon>Bacteria</taxon>
        <taxon>Pseudomonadati</taxon>
        <taxon>Bacteroidota</taxon>
        <taxon>Sphingobacteriia</taxon>
        <taxon>Sphingobacteriales</taxon>
        <taxon>Sphingobacteriaceae</taxon>
        <taxon>Pedobacter</taxon>
    </lineage>
</organism>
<keyword evidence="4" id="KW-1185">Reference proteome</keyword>
<feature type="signal peptide" evidence="2">
    <location>
        <begin position="1"/>
        <end position="18"/>
    </location>
</feature>
<keyword evidence="2" id="KW-0732">Signal</keyword>
<sequence length="332" mass="36680">MKDKILLLILMMPISLMAQILGSNPGDNVEVSSVSGSTTNTFMNKNWLLRIQSGNDWTTAKLHNGISVDDSFLVPGVNSKTWWERDPYRNIQSWGNNSDSYLTINQGKIGINTMNPTVGLQLGDLNANIGSKQILIPGVYNFERLMLGHLGNGNMALEMVNHSGIASSYGVRLMANIDAGAQGLMFQYATSKGDYNLLDYQTSFFMGISGNVGIGTVVPSDKLSVNGKIRAHEIKVETANWPDYVFAKDYQLPTLQETEKHIKDKGHLPGIPSAADVKANGVDLGEMNAKLLQKIEELTLHLIRLEKENKNQALLNQQYQNDIKMLKAKVIK</sequence>
<evidence type="ECO:0000313" key="4">
    <source>
        <dbReference type="Proteomes" id="UP000192756"/>
    </source>
</evidence>
<keyword evidence="1" id="KW-0175">Coiled coil</keyword>
<dbReference type="OrthoDB" id="9808753at2"/>
<gene>
    <name evidence="3" type="ORF">SAMN04488524_2567</name>
</gene>
<feature type="coiled-coil region" evidence="1">
    <location>
        <begin position="288"/>
        <end position="329"/>
    </location>
</feature>
<proteinExistence type="predicted"/>
<evidence type="ECO:0000256" key="1">
    <source>
        <dbReference type="SAM" id="Coils"/>
    </source>
</evidence>
<dbReference type="STRING" id="151894.SAMN04488524_2567"/>
<reference evidence="4" key="1">
    <citation type="submission" date="2017-04" db="EMBL/GenBank/DDBJ databases">
        <authorList>
            <person name="Varghese N."/>
            <person name="Submissions S."/>
        </authorList>
    </citation>
    <scope>NUCLEOTIDE SEQUENCE [LARGE SCALE GENOMIC DNA]</scope>
    <source>
        <strain evidence="4">DSM 12126</strain>
    </source>
</reference>
<dbReference type="RefSeq" id="WP_144008914.1">
    <property type="nucleotide sequence ID" value="NZ_FWXT01000001.1"/>
</dbReference>
<protein>
    <submittedName>
        <fullName evidence="3">Uncharacterized protein</fullName>
    </submittedName>
</protein>
<accession>A0A1W2BQV4</accession>
<evidence type="ECO:0000313" key="3">
    <source>
        <dbReference type="EMBL" id="SMC75309.1"/>
    </source>
</evidence>
<evidence type="ECO:0000256" key="2">
    <source>
        <dbReference type="SAM" id="SignalP"/>
    </source>
</evidence>
<dbReference type="AlphaFoldDB" id="A0A1W2BQV4"/>